<evidence type="ECO:0000259" key="1">
    <source>
        <dbReference type="Pfam" id="PF10547"/>
    </source>
</evidence>
<dbReference type="EMBL" id="UGQF01000001">
    <property type="protein sequence ID" value="STZ03113.1"/>
    <property type="molecule type" value="Genomic_DNA"/>
</dbReference>
<accession>A0A378QUL8</accession>
<name>A0A378QUL8_9GAMM</name>
<dbReference type="RefSeq" id="WP_079325675.1">
    <property type="nucleotide sequence ID" value="NZ_MXAP01000063.1"/>
</dbReference>
<evidence type="ECO:0000313" key="2">
    <source>
        <dbReference type="EMBL" id="OPH38221.1"/>
    </source>
</evidence>
<evidence type="ECO:0000313" key="3">
    <source>
        <dbReference type="EMBL" id="STZ03113.1"/>
    </source>
</evidence>
<protein>
    <submittedName>
        <fullName evidence="3">P22_AR N-terminal domain</fullName>
    </submittedName>
</protein>
<evidence type="ECO:0000313" key="4">
    <source>
        <dbReference type="Proteomes" id="UP000190777"/>
    </source>
</evidence>
<organism evidence="3 5">
    <name type="scientific">Moraxella equi</name>
    <dbReference type="NCBI Taxonomy" id="60442"/>
    <lineage>
        <taxon>Bacteria</taxon>
        <taxon>Pseudomonadati</taxon>
        <taxon>Pseudomonadota</taxon>
        <taxon>Gammaproteobacteria</taxon>
        <taxon>Moraxellales</taxon>
        <taxon>Moraxellaceae</taxon>
        <taxon>Moraxella</taxon>
    </lineage>
</organism>
<proteinExistence type="predicted"/>
<dbReference type="PRINTS" id="PR01994">
    <property type="entry name" value="ANTIREPRESSR"/>
</dbReference>
<dbReference type="AlphaFoldDB" id="A0A378QUL8"/>
<gene>
    <name evidence="2" type="ORF">B5J93_06655</name>
    <name evidence="3" type="ORF">NCTC11012_01345</name>
</gene>
<keyword evidence="4" id="KW-1185">Reference proteome</keyword>
<dbReference type="Pfam" id="PF10547">
    <property type="entry name" value="P22_AR_N"/>
    <property type="match status" value="1"/>
</dbReference>
<evidence type="ECO:0000313" key="5">
    <source>
        <dbReference type="Proteomes" id="UP000254618"/>
    </source>
</evidence>
<dbReference type="InterPro" id="IPR018875">
    <property type="entry name" value="Antirepressor_Ant_N"/>
</dbReference>
<reference evidence="2 4" key="1">
    <citation type="submission" date="2017-03" db="EMBL/GenBank/DDBJ databases">
        <title>Draft genome sequence of Moraxella equi CCUG 4950T type strain.</title>
        <authorList>
            <person name="Salva-Serra F."/>
            <person name="Engstrom-Jakobsson H."/>
            <person name="Thorell K."/>
            <person name="Jaen-Luchoro D."/>
            <person name="Gonzales-Siles L."/>
            <person name="Karlsson R."/>
            <person name="Yazdan S."/>
            <person name="Boulund F."/>
            <person name="Johnning A."/>
            <person name="Engstrand L."/>
            <person name="Kristiansson E."/>
            <person name="Moore E."/>
        </authorList>
    </citation>
    <scope>NUCLEOTIDE SEQUENCE [LARGE SCALE GENOMIC DNA]</scope>
    <source>
        <strain evidence="2 4">CCUG 4950</strain>
    </source>
</reference>
<dbReference type="Proteomes" id="UP000254618">
    <property type="component" value="Unassembled WGS sequence"/>
</dbReference>
<sequence length="288" mass="33010">MSNQIQIVNFHDQSLITLQKDNVAYVAMKSVCDNIGLDWEAQRQRISRDEVLNSTACMIKAVATDGKMRELLCLPIHYLNGWLFGVDVNRVKENNREKLITYKKECYQALHDYWHKGVAVNERMVVNTPTLSTVKERNGLVKTCEWFVRVASYLDYSEVYNLVHHRFNVDKLSELTTEQVGQATEYLQGLLLQAIAQRRGFNPQTPLPLPPMHRADVGKYDNDGVLWTRVLEPDEQIVRTRDIPQLIINEPYIDGETLTAINYASSARLASMLKNPPFLSTLDNAKEV</sequence>
<dbReference type="Proteomes" id="UP000190777">
    <property type="component" value="Unassembled WGS sequence"/>
</dbReference>
<feature type="domain" description="Antirepressor protein ant N-terminal" evidence="1">
    <location>
        <begin position="8"/>
        <end position="119"/>
    </location>
</feature>
<reference evidence="3 5" key="2">
    <citation type="submission" date="2018-06" db="EMBL/GenBank/DDBJ databases">
        <authorList>
            <consortium name="Pathogen Informatics"/>
            <person name="Doyle S."/>
        </authorList>
    </citation>
    <scope>NUCLEOTIDE SEQUENCE [LARGE SCALE GENOMIC DNA]</scope>
    <source>
        <strain evidence="3 5">NCTC11012</strain>
    </source>
</reference>
<dbReference type="EMBL" id="MXAP01000063">
    <property type="protein sequence ID" value="OPH38221.1"/>
    <property type="molecule type" value="Genomic_DNA"/>
</dbReference>